<dbReference type="SUPFAM" id="SSF101898">
    <property type="entry name" value="NHL repeat"/>
    <property type="match status" value="1"/>
</dbReference>
<feature type="signal peptide" evidence="2">
    <location>
        <begin position="1"/>
        <end position="19"/>
    </location>
</feature>
<evidence type="ECO:0000256" key="1">
    <source>
        <dbReference type="ARBA" id="ARBA00022729"/>
    </source>
</evidence>
<keyword evidence="5" id="KW-1185">Reference proteome</keyword>
<reference evidence="5" key="1">
    <citation type="journal article" date="2019" name="Int. J. Syst. Evol. Microbiol.">
        <title>The Global Catalogue of Microorganisms (GCM) 10K type strain sequencing project: providing services to taxonomists for standard genome sequencing and annotation.</title>
        <authorList>
            <consortium name="The Broad Institute Genomics Platform"/>
            <consortium name="The Broad Institute Genome Sequencing Center for Infectious Disease"/>
            <person name="Wu L."/>
            <person name="Ma J."/>
        </authorList>
    </citation>
    <scope>NUCLEOTIDE SEQUENCE [LARGE SCALE GENOMIC DNA]</scope>
    <source>
        <strain evidence="5">KCTC 52232</strain>
    </source>
</reference>
<evidence type="ECO:0000259" key="3">
    <source>
        <dbReference type="Pfam" id="PF01833"/>
    </source>
</evidence>
<dbReference type="InterPro" id="IPR014756">
    <property type="entry name" value="Ig_E-set"/>
</dbReference>
<organism evidence="4 5">
    <name type="scientific">Mucilaginibacter antarcticus</name>
    <dbReference type="NCBI Taxonomy" id="1855725"/>
    <lineage>
        <taxon>Bacteria</taxon>
        <taxon>Pseudomonadati</taxon>
        <taxon>Bacteroidota</taxon>
        <taxon>Sphingobacteriia</taxon>
        <taxon>Sphingobacteriales</taxon>
        <taxon>Sphingobacteriaceae</taxon>
        <taxon>Mucilaginibacter</taxon>
    </lineage>
</organism>
<keyword evidence="1 2" id="KW-0732">Signal</keyword>
<dbReference type="SUPFAM" id="SSF81296">
    <property type="entry name" value="E set domains"/>
    <property type="match status" value="2"/>
</dbReference>
<feature type="domain" description="IPT/TIG" evidence="3">
    <location>
        <begin position="123"/>
        <end position="193"/>
    </location>
</feature>
<name>A0ABW5XTG0_9SPHI</name>
<comment type="caution">
    <text evidence="4">The sequence shown here is derived from an EMBL/GenBank/DDBJ whole genome shotgun (WGS) entry which is preliminary data.</text>
</comment>
<dbReference type="Pfam" id="PF01833">
    <property type="entry name" value="TIG"/>
    <property type="match status" value="2"/>
</dbReference>
<evidence type="ECO:0000313" key="5">
    <source>
        <dbReference type="Proteomes" id="UP001597601"/>
    </source>
</evidence>
<evidence type="ECO:0000256" key="2">
    <source>
        <dbReference type="SAM" id="SignalP"/>
    </source>
</evidence>
<dbReference type="Gene3D" id="2.120.10.30">
    <property type="entry name" value="TolB, C-terminal domain"/>
    <property type="match status" value="1"/>
</dbReference>
<dbReference type="InterPro" id="IPR052387">
    <property type="entry name" value="Fibrocystin"/>
</dbReference>
<accession>A0ABW5XTG0</accession>
<feature type="chain" id="PRO_5045380128" evidence="2">
    <location>
        <begin position="20"/>
        <end position="521"/>
    </location>
</feature>
<dbReference type="EMBL" id="JBHUON010000027">
    <property type="protein sequence ID" value="MFD2866487.1"/>
    <property type="molecule type" value="Genomic_DNA"/>
</dbReference>
<dbReference type="InterPro" id="IPR002909">
    <property type="entry name" value="IPT_dom"/>
</dbReference>
<gene>
    <name evidence="4" type="ORF">ACFSYC_17460</name>
</gene>
<dbReference type="InterPro" id="IPR013783">
    <property type="entry name" value="Ig-like_fold"/>
</dbReference>
<evidence type="ECO:0000313" key="4">
    <source>
        <dbReference type="EMBL" id="MFD2866487.1"/>
    </source>
</evidence>
<dbReference type="RefSeq" id="WP_377130129.1">
    <property type="nucleotide sequence ID" value="NZ_JBHUHN010000001.1"/>
</dbReference>
<dbReference type="PANTHER" id="PTHR46769:SF2">
    <property type="entry name" value="FIBROCYSTIN-L ISOFORM 2 PRECURSOR-RELATED"/>
    <property type="match status" value="1"/>
</dbReference>
<proteinExistence type="predicted"/>
<feature type="domain" description="IPT/TIG" evidence="3">
    <location>
        <begin position="32"/>
        <end position="102"/>
    </location>
</feature>
<dbReference type="Gene3D" id="2.60.40.10">
    <property type="entry name" value="Immunoglobulins"/>
    <property type="match status" value="2"/>
</dbReference>
<sequence>MKKIIYTIALLMVIITACKKSTDNIEPTVETPVITSIQPKNPKPGDLVTITGTAFGTVSNDVKVSIGSKAINITSVSNTEIKFTLPDGVTEADLSVLIKNVTAKNTDVQGAKISPQVPSAAVPTFSNIAPASGKAGDVVTLTGTNFSTVLSENVVKFAGVPATVKTASAITLTVEVPASVATGAVTIQVKNVTTVMANGFAGIFTVATTGGNAGTPGQTTVLSNILTLTTHVTTDAEGNLFVLSPPYNYGIPRLARISSDGSSTKLFTPAEFGYTDADYMGVIGVTADKAGAIYVLTSSLLKRENKIWKIASSSAAPVLFRTLSNDYNFSNSLPEFNLAVTSTGEFFFISHDSPPTVYKIDNIGKVLSYLFASNPNNFDGVKYATPTDIAVDQNDNLYVSVSEVGFKGIYKFTPTKVKSVIYSSTVNINAPGALASATFKAISTISLNADATAIYIGDIEDAYISKMDLTAGQVTRIAGVGPGMYASPTIGANSIVRVYPLRIHYDSRNQVIYSLLQKIKL</sequence>
<dbReference type="Proteomes" id="UP001597601">
    <property type="component" value="Unassembled WGS sequence"/>
</dbReference>
<dbReference type="InterPro" id="IPR011042">
    <property type="entry name" value="6-blade_b-propeller_TolB-like"/>
</dbReference>
<dbReference type="PANTHER" id="PTHR46769">
    <property type="entry name" value="POLYCYSTIC KIDNEY AND HEPATIC DISEASE 1 (AUTOSOMAL RECESSIVE)-LIKE 1"/>
    <property type="match status" value="1"/>
</dbReference>
<dbReference type="PROSITE" id="PS51257">
    <property type="entry name" value="PROKAR_LIPOPROTEIN"/>
    <property type="match status" value="1"/>
</dbReference>
<protein>
    <submittedName>
        <fullName evidence="4">IPT/TIG domain-containing protein</fullName>
    </submittedName>
</protein>